<reference evidence="9 10" key="1">
    <citation type="submission" date="2016-02" db="EMBL/GenBank/DDBJ databases">
        <title>Genome analysis of coral dinoflagellate symbionts highlights evolutionary adaptations to a symbiotic lifestyle.</title>
        <authorList>
            <person name="Aranda M."/>
            <person name="Li Y."/>
            <person name="Liew Y.J."/>
            <person name="Baumgarten S."/>
            <person name="Simakov O."/>
            <person name="Wilson M."/>
            <person name="Piel J."/>
            <person name="Ashoor H."/>
            <person name="Bougouffa S."/>
            <person name="Bajic V.B."/>
            <person name="Ryu T."/>
            <person name="Ravasi T."/>
            <person name="Bayer T."/>
            <person name="Micklem G."/>
            <person name="Kim H."/>
            <person name="Bhak J."/>
            <person name="Lajeunesse T.C."/>
            <person name="Voolstra C.R."/>
        </authorList>
    </citation>
    <scope>NUCLEOTIDE SEQUENCE [LARGE SCALE GENOMIC DNA]</scope>
    <source>
        <strain evidence="9 10">CCMP2467</strain>
    </source>
</reference>
<feature type="transmembrane region" description="Helical" evidence="7">
    <location>
        <begin position="830"/>
        <end position="850"/>
    </location>
</feature>
<dbReference type="Gene3D" id="1.50.10.10">
    <property type="match status" value="1"/>
</dbReference>
<dbReference type="GO" id="GO:0022857">
    <property type="term" value="F:transmembrane transporter activity"/>
    <property type="evidence" value="ECO:0007669"/>
    <property type="project" value="InterPro"/>
</dbReference>
<evidence type="ECO:0000259" key="8">
    <source>
        <dbReference type="PROSITE" id="PS50850"/>
    </source>
</evidence>
<comment type="subcellular location">
    <subcellularLocation>
        <location evidence="1">Membrane</location>
        <topology evidence="1">Multi-pass membrane protein</topology>
    </subcellularLocation>
</comment>
<keyword evidence="2" id="KW-0813">Transport</keyword>
<dbReference type="InterPro" id="IPR036259">
    <property type="entry name" value="MFS_trans_sf"/>
</dbReference>
<feature type="domain" description="Major facilitator superfamily (MFS) profile" evidence="8">
    <location>
        <begin position="553"/>
        <end position="981"/>
    </location>
</feature>
<dbReference type="InterPro" id="IPR005828">
    <property type="entry name" value="MFS_sugar_transport-like"/>
</dbReference>
<feature type="transmembrane region" description="Helical" evidence="7">
    <location>
        <begin position="621"/>
        <end position="643"/>
    </location>
</feature>
<dbReference type="GO" id="GO:0005975">
    <property type="term" value="P:carbohydrate metabolic process"/>
    <property type="evidence" value="ECO:0007669"/>
    <property type="project" value="InterPro"/>
</dbReference>
<dbReference type="SUPFAM" id="SSF48208">
    <property type="entry name" value="Six-hairpin glycosidases"/>
    <property type="match status" value="1"/>
</dbReference>
<evidence type="ECO:0000313" key="10">
    <source>
        <dbReference type="Proteomes" id="UP000186817"/>
    </source>
</evidence>
<evidence type="ECO:0000256" key="6">
    <source>
        <dbReference type="SAM" id="MobiDB-lite"/>
    </source>
</evidence>
<evidence type="ECO:0000256" key="4">
    <source>
        <dbReference type="ARBA" id="ARBA00022989"/>
    </source>
</evidence>
<dbReference type="Pfam" id="PF00083">
    <property type="entry name" value="Sugar_tr"/>
    <property type="match status" value="1"/>
</dbReference>
<dbReference type="InterPro" id="IPR005829">
    <property type="entry name" value="Sugar_transporter_CS"/>
</dbReference>
<evidence type="ECO:0000256" key="1">
    <source>
        <dbReference type="ARBA" id="ARBA00004141"/>
    </source>
</evidence>
<keyword evidence="4 7" id="KW-1133">Transmembrane helix</keyword>
<accession>A0A1Q9CNB5</accession>
<feature type="transmembrane region" description="Helical" evidence="7">
    <location>
        <begin position="957"/>
        <end position="976"/>
    </location>
</feature>
<proteinExistence type="predicted"/>
<evidence type="ECO:0000256" key="5">
    <source>
        <dbReference type="ARBA" id="ARBA00023136"/>
    </source>
</evidence>
<comment type="caution">
    <text evidence="9">The sequence shown here is derived from an EMBL/GenBank/DDBJ whole genome shotgun (WGS) entry which is preliminary data.</text>
</comment>
<sequence>MPKSGIAVTALVGHIFLSDVDGKPTGTFSASAANAKGDHTGSSMFGSWLRDNCIIAWGLFYTDPEGPGSDDAVACLTCIARFLLKYQSHKMEMVINGLKDVKGDEKTWMDRPHIRFIGETGLEDPKWYNHKQNDALGYFMWARTQLAWHKKLPFDGEHLKLMGQLFDYLRAIECWEDLDGGHWEEHSAVHASSVGPPLAAVKLFKKVAARDGFVPPCKSDTLDVLESSLQSALGKILPNEIIFPTDLARDSDSATVFLAYPLEVVDDASALQIMDRLKKVMGHIGMCRYRKDSYWCKDYKEKVGDDPTKHFTDEELKERDRLLKEGEEAQWCLFDPMVSAFYGRMYQKTKDAKYLTLQQLFLARSLAAITGDSCPYGPWHCAEAYYLEKDTWVPNDDTPLVWTQVDLKMALFEMERSLAALRLSAAVGWREAVVRLPAFKPENQFPKSISGGAPRVTDDSAAGTEAAYACDYMSRATVYRHATQNNVGLTCHVVRDHRPWRDIRQPLKSPGLSKPGKTHAATPCSGVSQKWKEEPADGTGPRVVEDIGIGPAQAFPALLGGGIWVADGSELLILGSVTKAVSDEWSLNGFQRGMVVSIVFIGILLGNTSSGPLGDGLGRKLPILLSYLGIALFSVLSASATGFLSMSGVRMLVGFAFGLGQPATVALLNEVSPRRWRYLLMAQAMALFCAGELYAAWLIWLDDPMMKSLDWRWLCMVGAVPSIVGFVLAYFFLDESPAYLDENGYRQEALAALQSLKDRNGAHDVSCEYETSLAAQTPKSVRDHVATIFSRSLIFTTFTMMFSCLMLNLVFYGSLYAFPQVFTETNKTSYSPAVVLMIGAMVEWPGFFGAPIMERFVTGKTVMLWCSSLSSLFLLALVIGANGEGILYSLLLQAGYLGIKTTISITFVAAYTLASTAFPCAARTTGVAACQAAGRVGGIVAPLIFEMLQNIFHSWEPFFLVLAGGYLLNFVLLFPLKLDPEEDGEEQPLISSKAP</sequence>
<dbReference type="EMBL" id="LSRX01001044">
    <property type="protein sequence ID" value="OLP84395.1"/>
    <property type="molecule type" value="Genomic_DNA"/>
</dbReference>
<feature type="transmembrane region" description="Helical" evidence="7">
    <location>
        <begin position="894"/>
        <end position="914"/>
    </location>
</feature>
<evidence type="ECO:0000313" key="9">
    <source>
        <dbReference type="EMBL" id="OLP84395.1"/>
    </source>
</evidence>
<dbReference type="PANTHER" id="PTHR23511:SF5">
    <property type="entry name" value="MAJOR FACILITATOR-TYPE TRANSPORTER HXNZ-RELATED"/>
    <property type="match status" value="1"/>
</dbReference>
<feature type="transmembrane region" description="Helical" evidence="7">
    <location>
        <begin position="792"/>
        <end position="818"/>
    </location>
</feature>
<feature type="transmembrane region" description="Helical" evidence="7">
    <location>
        <begin position="680"/>
        <end position="699"/>
    </location>
</feature>
<gene>
    <name evidence="9" type="primary">SVOP</name>
    <name evidence="9" type="ORF">AK812_SmicGene34731</name>
</gene>
<dbReference type="PROSITE" id="PS00217">
    <property type="entry name" value="SUGAR_TRANSPORT_2"/>
    <property type="match status" value="1"/>
</dbReference>
<dbReference type="InterPro" id="IPR008928">
    <property type="entry name" value="6-hairpin_glycosidase_sf"/>
</dbReference>
<dbReference type="Proteomes" id="UP000186817">
    <property type="component" value="Unassembled WGS sequence"/>
</dbReference>
<organism evidence="9 10">
    <name type="scientific">Symbiodinium microadriaticum</name>
    <name type="common">Dinoflagellate</name>
    <name type="synonym">Zooxanthella microadriatica</name>
    <dbReference type="NCBI Taxonomy" id="2951"/>
    <lineage>
        <taxon>Eukaryota</taxon>
        <taxon>Sar</taxon>
        <taxon>Alveolata</taxon>
        <taxon>Dinophyceae</taxon>
        <taxon>Suessiales</taxon>
        <taxon>Symbiodiniaceae</taxon>
        <taxon>Symbiodinium</taxon>
    </lineage>
</organism>
<keyword evidence="10" id="KW-1185">Reference proteome</keyword>
<name>A0A1Q9CNB5_SYMMI</name>
<feature type="transmembrane region" description="Helical" evidence="7">
    <location>
        <begin position="862"/>
        <end position="882"/>
    </location>
</feature>
<dbReference type="SUPFAM" id="SSF103473">
    <property type="entry name" value="MFS general substrate transporter"/>
    <property type="match status" value="1"/>
</dbReference>
<dbReference type="AlphaFoldDB" id="A0A1Q9CNB5"/>
<evidence type="ECO:0000256" key="2">
    <source>
        <dbReference type="ARBA" id="ARBA00022448"/>
    </source>
</evidence>
<feature type="transmembrane region" description="Helical" evidence="7">
    <location>
        <begin position="711"/>
        <end position="733"/>
    </location>
</feature>
<dbReference type="GO" id="GO:0016020">
    <property type="term" value="C:membrane"/>
    <property type="evidence" value="ECO:0007669"/>
    <property type="project" value="UniProtKB-SubCell"/>
</dbReference>
<feature type="transmembrane region" description="Helical" evidence="7">
    <location>
        <begin position="649"/>
        <end position="668"/>
    </location>
</feature>
<evidence type="ECO:0000256" key="7">
    <source>
        <dbReference type="SAM" id="Phobius"/>
    </source>
</evidence>
<feature type="region of interest" description="Disordered" evidence="6">
    <location>
        <begin position="504"/>
        <end position="540"/>
    </location>
</feature>
<dbReference type="InterPro" id="IPR012341">
    <property type="entry name" value="6hp_glycosidase-like_sf"/>
</dbReference>
<evidence type="ECO:0000256" key="3">
    <source>
        <dbReference type="ARBA" id="ARBA00022692"/>
    </source>
</evidence>
<keyword evidence="5 7" id="KW-0472">Membrane</keyword>
<keyword evidence="3 7" id="KW-0812">Transmembrane</keyword>
<protein>
    <submittedName>
        <fullName evidence="9">Synaptic vesicle 2-related protein</fullName>
    </submittedName>
</protein>
<dbReference type="PROSITE" id="PS50850">
    <property type="entry name" value="MFS"/>
    <property type="match status" value="1"/>
</dbReference>
<dbReference type="OrthoDB" id="420331at2759"/>
<dbReference type="InterPro" id="IPR020846">
    <property type="entry name" value="MFS_dom"/>
</dbReference>
<dbReference type="PANTHER" id="PTHR23511">
    <property type="entry name" value="SYNAPTIC VESICLE GLYCOPROTEIN 2"/>
    <property type="match status" value="1"/>
</dbReference>
<dbReference type="Gene3D" id="1.20.1250.20">
    <property type="entry name" value="MFS general substrate transporter like domains"/>
    <property type="match status" value="1"/>
</dbReference>